<feature type="compositionally biased region" description="Basic and acidic residues" evidence="1">
    <location>
        <begin position="1"/>
        <end position="13"/>
    </location>
</feature>
<dbReference type="Proteomes" id="UP000664132">
    <property type="component" value="Unassembled WGS sequence"/>
</dbReference>
<evidence type="ECO:0000313" key="2">
    <source>
        <dbReference type="EMBL" id="KAG4421918.1"/>
    </source>
</evidence>
<feature type="region of interest" description="Disordered" evidence="1">
    <location>
        <begin position="1"/>
        <end position="84"/>
    </location>
</feature>
<dbReference type="AlphaFoldDB" id="A0A8H7WBS8"/>
<accession>A0A8H7WBS8</accession>
<sequence length="215" mass="23788">MTSRQAKEAAEKTKQHRRKSSKSSHESNNPRQSREATPGSLQEHLAIEEEASTSCQHQPEPSHQHLSQASQASEYQNTSSASLPFSNTWPSPHTVPSHLDMKYALLGLTSSLATPSVAQPQTQNSHCSLYVQRTHQYYHQSHSEGDSHPGAGNGEVVAEEYVVGPVDNMPSTGYDLTVIEPWSAVRLSQRRALLAWEGQQHEDVTGVTRLESNRL</sequence>
<organism evidence="2 3">
    <name type="scientific">Cadophora malorum</name>
    <dbReference type="NCBI Taxonomy" id="108018"/>
    <lineage>
        <taxon>Eukaryota</taxon>
        <taxon>Fungi</taxon>
        <taxon>Dikarya</taxon>
        <taxon>Ascomycota</taxon>
        <taxon>Pezizomycotina</taxon>
        <taxon>Leotiomycetes</taxon>
        <taxon>Helotiales</taxon>
        <taxon>Ploettnerulaceae</taxon>
        <taxon>Cadophora</taxon>
    </lineage>
</organism>
<feature type="compositionally biased region" description="Low complexity" evidence="1">
    <location>
        <begin position="64"/>
        <end position="73"/>
    </location>
</feature>
<evidence type="ECO:0000256" key="1">
    <source>
        <dbReference type="SAM" id="MobiDB-lite"/>
    </source>
</evidence>
<protein>
    <submittedName>
        <fullName evidence="2">Uncharacterized protein</fullName>
    </submittedName>
</protein>
<keyword evidence="3" id="KW-1185">Reference proteome</keyword>
<reference evidence="2" key="1">
    <citation type="submission" date="2021-02" db="EMBL/GenBank/DDBJ databases">
        <title>Genome sequence Cadophora malorum strain M34.</title>
        <authorList>
            <person name="Stefanovic E."/>
            <person name="Vu D."/>
            <person name="Scully C."/>
            <person name="Dijksterhuis J."/>
            <person name="Roader J."/>
            <person name="Houbraken J."/>
        </authorList>
    </citation>
    <scope>NUCLEOTIDE SEQUENCE</scope>
    <source>
        <strain evidence="2">M34</strain>
    </source>
</reference>
<evidence type="ECO:0000313" key="3">
    <source>
        <dbReference type="Proteomes" id="UP000664132"/>
    </source>
</evidence>
<gene>
    <name evidence="2" type="ORF">IFR04_004897</name>
</gene>
<feature type="compositionally biased region" description="Polar residues" evidence="1">
    <location>
        <begin position="74"/>
        <end position="84"/>
    </location>
</feature>
<proteinExistence type="predicted"/>
<dbReference type="OrthoDB" id="10372026at2759"/>
<name>A0A8H7WBS8_9HELO</name>
<feature type="compositionally biased region" description="Polar residues" evidence="1">
    <location>
        <begin position="52"/>
        <end position="61"/>
    </location>
</feature>
<dbReference type="EMBL" id="JAFJYH010000057">
    <property type="protein sequence ID" value="KAG4421918.1"/>
    <property type="molecule type" value="Genomic_DNA"/>
</dbReference>
<comment type="caution">
    <text evidence="2">The sequence shown here is derived from an EMBL/GenBank/DDBJ whole genome shotgun (WGS) entry which is preliminary data.</text>
</comment>